<reference evidence="1 2" key="1">
    <citation type="submission" date="2018-07" db="EMBL/GenBank/DDBJ databases">
        <title>Pedobacter sp. nov., isolated from soil.</title>
        <authorList>
            <person name="Zhou L.Y."/>
            <person name="Du Z.J."/>
        </authorList>
    </citation>
    <scope>NUCLEOTIDE SEQUENCE [LARGE SCALE GENOMIC DNA]</scope>
    <source>
        <strain evidence="1 2">JDX94</strain>
    </source>
</reference>
<proteinExistence type="predicted"/>
<dbReference type="EMBL" id="QPKV01000007">
    <property type="protein sequence ID" value="RDC55382.1"/>
    <property type="molecule type" value="Genomic_DNA"/>
</dbReference>
<protein>
    <submittedName>
        <fullName evidence="1">Uncharacterized protein</fullName>
    </submittedName>
</protein>
<keyword evidence="2" id="KW-1185">Reference proteome</keyword>
<gene>
    <name evidence="1" type="ORF">DU508_17570</name>
</gene>
<dbReference type="Proteomes" id="UP000253961">
    <property type="component" value="Unassembled WGS sequence"/>
</dbReference>
<organism evidence="1 2">
    <name type="scientific">Pedobacter chinensis</name>
    <dbReference type="NCBI Taxonomy" id="2282421"/>
    <lineage>
        <taxon>Bacteria</taxon>
        <taxon>Pseudomonadati</taxon>
        <taxon>Bacteroidota</taxon>
        <taxon>Sphingobacteriia</taxon>
        <taxon>Sphingobacteriales</taxon>
        <taxon>Sphingobacteriaceae</taxon>
        <taxon>Pedobacter</taxon>
    </lineage>
</organism>
<sequence>MTIFELALENLIGKLPNEKIVVRTTLEQFSHFIKDQDGIKISGRLNINRTPSGIERKFTTPEKIQAGIARIEKIISWIPENCLEVTASARLNMNEKARRMRY</sequence>
<accession>A0A369PSV8</accession>
<evidence type="ECO:0000313" key="1">
    <source>
        <dbReference type="EMBL" id="RDC55382.1"/>
    </source>
</evidence>
<dbReference type="AlphaFoldDB" id="A0A369PSV8"/>
<evidence type="ECO:0000313" key="2">
    <source>
        <dbReference type="Proteomes" id="UP000253961"/>
    </source>
</evidence>
<comment type="caution">
    <text evidence="1">The sequence shown here is derived from an EMBL/GenBank/DDBJ whole genome shotgun (WGS) entry which is preliminary data.</text>
</comment>
<name>A0A369PSV8_9SPHI</name>